<name>A0A9Q0JZF1_9MAGN</name>
<dbReference type="SUPFAM" id="SSF81383">
    <property type="entry name" value="F-box domain"/>
    <property type="match status" value="1"/>
</dbReference>
<dbReference type="OrthoDB" id="1918565at2759"/>
<protein>
    <recommendedName>
        <fullName evidence="1">F-box domain-containing protein</fullName>
    </recommendedName>
</protein>
<evidence type="ECO:0000259" key="1">
    <source>
        <dbReference type="PROSITE" id="PS50181"/>
    </source>
</evidence>
<proteinExistence type="predicted"/>
<reference evidence="2" key="1">
    <citation type="journal article" date="2023" name="Plant J.">
        <title>The genome of the king protea, Protea cynaroides.</title>
        <authorList>
            <person name="Chang J."/>
            <person name="Duong T.A."/>
            <person name="Schoeman C."/>
            <person name="Ma X."/>
            <person name="Roodt D."/>
            <person name="Barker N."/>
            <person name="Li Z."/>
            <person name="Van de Peer Y."/>
            <person name="Mizrachi E."/>
        </authorList>
    </citation>
    <scope>NUCLEOTIDE SEQUENCE</scope>
    <source>
        <tissue evidence="2">Young leaves</tissue>
    </source>
</reference>
<organism evidence="2 3">
    <name type="scientific">Protea cynaroides</name>
    <dbReference type="NCBI Taxonomy" id="273540"/>
    <lineage>
        <taxon>Eukaryota</taxon>
        <taxon>Viridiplantae</taxon>
        <taxon>Streptophyta</taxon>
        <taxon>Embryophyta</taxon>
        <taxon>Tracheophyta</taxon>
        <taxon>Spermatophyta</taxon>
        <taxon>Magnoliopsida</taxon>
        <taxon>Proteales</taxon>
        <taxon>Proteaceae</taxon>
        <taxon>Protea</taxon>
    </lineage>
</organism>
<keyword evidence="3" id="KW-1185">Reference proteome</keyword>
<dbReference type="SMART" id="SM00256">
    <property type="entry name" value="FBOX"/>
    <property type="match status" value="1"/>
</dbReference>
<dbReference type="Proteomes" id="UP001141806">
    <property type="component" value="Unassembled WGS sequence"/>
</dbReference>
<dbReference type="Gene3D" id="1.20.1280.50">
    <property type="match status" value="1"/>
</dbReference>
<evidence type="ECO:0000313" key="3">
    <source>
        <dbReference type="Proteomes" id="UP001141806"/>
    </source>
</evidence>
<accession>A0A9Q0JZF1</accession>
<evidence type="ECO:0000313" key="2">
    <source>
        <dbReference type="EMBL" id="KAJ4955863.1"/>
    </source>
</evidence>
<gene>
    <name evidence="2" type="ORF">NE237_012646</name>
</gene>
<dbReference type="InterPro" id="IPR025886">
    <property type="entry name" value="PP2-like"/>
</dbReference>
<comment type="caution">
    <text evidence="2">The sequence shown here is derived from an EMBL/GenBank/DDBJ whole genome shotgun (WGS) entry which is preliminary data.</text>
</comment>
<feature type="domain" description="F-box" evidence="1">
    <location>
        <begin position="6"/>
        <end position="52"/>
    </location>
</feature>
<sequence>MEPRSTDDLKVLPEGCISNILSLTSPPDACRSSVVSSVFRSAADSDSVWERFLPSDIQQILCSSVPLSLPTFSSKKELFLHLCDNPLLIDNGTKTFMLEKSSGKKSYMIGAKELSIIWGDSPEYWNWRSLSEARFSEVAELLKVRWLEIHGKMKTKMLSPKTNYGAYIVIKFVEGCYGLDRISAVVSLKFLGGGAACSHSVFFDPDGSRKRQHEAVCKRTRELFLRNRDRRGWIGEIFGNRGPTERIEEIVRTRVLKLSSWQQREKQFPRERKDGWLEIEMGDFFNGSEEDEEVEMSLMEVRGDHWKSGLIIQGIELRPKETRLNIE</sequence>
<dbReference type="CDD" id="cd22162">
    <property type="entry name" value="F-box_AtSKIP3-like"/>
    <property type="match status" value="1"/>
</dbReference>
<dbReference type="EMBL" id="JAMYWD010000011">
    <property type="protein sequence ID" value="KAJ4955863.1"/>
    <property type="molecule type" value="Genomic_DNA"/>
</dbReference>
<dbReference type="InterPro" id="IPR001810">
    <property type="entry name" value="F-box_dom"/>
</dbReference>
<dbReference type="PANTHER" id="PTHR32278">
    <property type="entry name" value="F-BOX DOMAIN-CONTAINING PROTEIN"/>
    <property type="match status" value="1"/>
</dbReference>
<dbReference type="Pfam" id="PF14299">
    <property type="entry name" value="PP2"/>
    <property type="match status" value="1"/>
</dbReference>
<dbReference type="PROSITE" id="PS50181">
    <property type="entry name" value="FBOX"/>
    <property type="match status" value="1"/>
</dbReference>
<dbReference type="AlphaFoldDB" id="A0A9Q0JZF1"/>
<dbReference type="Pfam" id="PF12937">
    <property type="entry name" value="F-box-like"/>
    <property type="match status" value="1"/>
</dbReference>
<dbReference type="PANTHER" id="PTHR32278:SF111">
    <property type="entry name" value="F-BOX PROTEIN PP2-B12-RELATED"/>
    <property type="match status" value="1"/>
</dbReference>
<dbReference type="InterPro" id="IPR036047">
    <property type="entry name" value="F-box-like_dom_sf"/>
</dbReference>